<feature type="domain" description="Histidine kinase" evidence="14">
    <location>
        <begin position="378"/>
        <end position="591"/>
    </location>
</feature>
<dbReference type="InterPro" id="IPR013656">
    <property type="entry name" value="PAS_4"/>
</dbReference>
<evidence type="ECO:0000256" key="4">
    <source>
        <dbReference type="ARBA" id="ARBA00022553"/>
    </source>
</evidence>
<dbReference type="Gene3D" id="3.30.450.20">
    <property type="entry name" value="PAS domain"/>
    <property type="match status" value="1"/>
</dbReference>
<dbReference type="SUPFAM" id="SSF47384">
    <property type="entry name" value="Homodimeric domain of signal transducing histidine kinase"/>
    <property type="match status" value="1"/>
</dbReference>
<evidence type="ECO:0000256" key="6">
    <source>
        <dbReference type="ARBA" id="ARBA00022692"/>
    </source>
</evidence>
<keyword evidence="12 13" id="KW-0472">Membrane</keyword>
<gene>
    <name evidence="16" type="ORF">GCM10007418_11450</name>
</gene>
<dbReference type="InterPro" id="IPR036890">
    <property type="entry name" value="HATPase_C_sf"/>
</dbReference>
<dbReference type="EC" id="2.7.13.3" evidence="3"/>
<comment type="catalytic activity">
    <reaction evidence="1">
        <text>ATP + protein L-histidine = ADP + protein N-phospho-L-histidine.</text>
        <dbReference type="EC" id="2.7.13.3"/>
    </reaction>
</comment>
<evidence type="ECO:0000256" key="12">
    <source>
        <dbReference type="ARBA" id="ARBA00023136"/>
    </source>
</evidence>
<evidence type="ECO:0000313" key="16">
    <source>
        <dbReference type="EMBL" id="GGC93632.1"/>
    </source>
</evidence>
<keyword evidence="5" id="KW-0808">Transferase</keyword>
<dbReference type="InterPro" id="IPR038320">
    <property type="entry name" value="KinB_N_sf"/>
</dbReference>
<dbReference type="InterPro" id="IPR003660">
    <property type="entry name" value="HAMP_dom"/>
</dbReference>
<keyword evidence="17" id="KW-1185">Reference proteome</keyword>
<evidence type="ECO:0000313" key="17">
    <source>
        <dbReference type="Proteomes" id="UP000638188"/>
    </source>
</evidence>
<dbReference type="SMART" id="SM00304">
    <property type="entry name" value="HAMP"/>
    <property type="match status" value="2"/>
</dbReference>
<dbReference type="SMART" id="SM00387">
    <property type="entry name" value="HATPase_c"/>
    <property type="match status" value="1"/>
</dbReference>
<keyword evidence="11" id="KW-0902">Two-component regulatory system</keyword>
<dbReference type="InterPro" id="IPR003594">
    <property type="entry name" value="HATPase_dom"/>
</dbReference>
<dbReference type="CDD" id="cd06225">
    <property type="entry name" value="HAMP"/>
    <property type="match status" value="1"/>
</dbReference>
<dbReference type="Gene3D" id="1.20.120.880">
    <property type="entry name" value="Histidine kinase (KinB), sensor domain"/>
    <property type="match status" value="1"/>
</dbReference>
<dbReference type="SMART" id="SM00388">
    <property type="entry name" value="HisKA"/>
    <property type="match status" value="1"/>
</dbReference>
<proteinExistence type="predicted"/>
<dbReference type="Gene3D" id="6.10.340.10">
    <property type="match status" value="1"/>
</dbReference>
<dbReference type="Pfam" id="PF08448">
    <property type="entry name" value="PAS_4"/>
    <property type="match status" value="1"/>
</dbReference>
<evidence type="ECO:0000256" key="1">
    <source>
        <dbReference type="ARBA" id="ARBA00000085"/>
    </source>
</evidence>
<evidence type="ECO:0000256" key="11">
    <source>
        <dbReference type="ARBA" id="ARBA00023012"/>
    </source>
</evidence>
<dbReference type="CDD" id="cd00082">
    <property type="entry name" value="HisKA"/>
    <property type="match status" value="1"/>
</dbReference>
<dbReference type="GO" id="GO:0016301">
    <property type="term" value="F:kinase activity"/>
    <property type="evidence" value="ECO:0007669"/>
    <property type="project" value="UniProtKB-KW"/>
</dbReference>
<dbReference type="InterPro" id="IPR031909">
    <property type="entry name" value="KinB_sensor_dom"/>
</dbReference>
<keyword evidence="7" id="KW-0547">Nucleotide-binding</keyword>
<evidence type="ECO:0000256" key="2">
    <source>
        <dbReference type="ARBA" id="ARBA00004141"/>
    </source>
</evidence>
<comment type="subcellular location">
    <subcellularLocation>
        <location evidence="2">Membrane</location>
        <topology evidence="2">Multi-pass membrane protein</topology>
    </subcellularLocation>
</comment>
<accession>A0ABQ1PB12</accession>
<feature type="transmembrane region" description="Helical" evidence="13">
    <location>
        <begin position="164"/>
        <end position="186"/>
    </location>
</feature>
<evidence type="ECO:0000256" key="9">
    <source>
        <dbReference type="ARBA" id="ARBA00022840"/>
    </source>
</evidence>
<dbReference type="Pfam" id="PF00512">
    <property type="entry name" value="HisKA"/>
    <property type="match status" value="1"/>
</dbReference>
<evidence type="ECO:0000256" key="10">
    <source>
        <dbReference type="ARBA" id="ARBA00022989"/>
    </source>
</evidence>
<dbReference type="SUPFAM" id="SSF55785">
    <property type="entry name" value="PYP-like sensor domain (PAS domain)"/>
    <property type="match status" value="1"/>
</dbReference>
<dbReference type="InterPro" id="IPR050351">
    <property type="entry name" value="BphY/WalK/GraS-like"/>
</dbReference>
<dbReference type="InterPro" id="IPR035965">
    <property type="entry name" value="PAS-like_dom_sf"/>
</dbReference>
<evidence type="ECO:0000256" key="8">
    <source>
        <dbReference type="ARBA" id="ARBA00022777"/>
    </source>
</evidence>
<keyword evidence="8 16" id="KW-0418">Kinase</keyword>
<evidence type="ECO:0000259" key="14">
    <source>
        <dbReference type="PROSITE" id="PS50109"/>
    </source>
</evidence>
<reference evidence="17" key="1">
    <citation type="journal article" date="2019" name="Int. J. Syst. Evol. Microbiol.">
        <title>The Global Catalogue of Microorganisms (GCM) 10K type strain sequencing project: providing services to taxonomists for standard genome sequencing and annotation.</title>
        <authorList>
            <consortium name="The Broad Institute Genomics Platform"/>
            <consortium name="The Broad Institute Genome Sequencing Center for Infectious Disease"/>
            <person name="Wu L."/>
            <person name="Ma J."/>
        </authorList>
    </citation>
    <scope>NUCLEOTIDE SEQUENCE [LARGE SCALE GENOMIC DNA]</scope>
    <source>
        <strain evidence="17">CGMCC 1.12482</strain>
    </source>
</reference>
<dbReference type="SUPFAM" id="SSF55874">
    <property type="entry name" value="ATPase domain of HSP90 chaperone/DNA topoisomerase II/histidine kinase"/>
    <property type="match status" value="1"/>
</dbReference>
<name>A0ABQ1PB12_9GAMM</name>
<dbReference type="PANTHER" id="PTHR42878">
    <property type="entry name" value="TWO-COMPONENT HISTIDINE KINASE"/>
    <property type="match status" value="1"/>
</dbReference>
<dbReference type="InterPro" id="IPR004358">
    <property type="entry name" value="Sig_transdc_His_kin-like_C"/>
</dbReference>
<comment type="caution">
    <text evidence="16">The sequence shown here is derived from an EMBL/GenBank/DDBJ whole genome shotgun (WGS) entry which is preliminary data.</text>
</comment>
<dbReference type="Gene3D" id="3.30.565.10">
    <property type="entry name" value="Histidine kinase-like ATPase, C-terminal domain"/>
    <property type="match status" value="1"/>
</dbReference>
<dbReference type="Gene3D" id="1.10.287.130">
    <property type="match status" value="1"/>
</dbReference>
<dbReference type="CDD" id="cd00075">
    <property type="entry name" value="HATPase"/>
    <property type="match status" value="1"/>
</dbReference>
<keyword evidence="10 13" id="KW-1133">Transmembrane helix</keyword>
<dbReference type="SUPFAM" id="SSF158472">
    <property type="entry name" value="HAMP domain-like"/>
    <property type="match status" value="1"/>
</dbReference>
<sequence>MKLRSRLFLSISGLVAVALLGLVLGLYSVLHLTQTQNDEMTRNLGVIENSQGLGHELSKQVTLLLAETLDRSALTASDEAFQRWLDTAASSATNQSDQQAVEAIRRDYSTFRRILDRPFTERSALLRDDELSAAIAAMRSHISSVQTRYVEGFHRDTTKTEDRATLIATLLGLVIVAVLLIGLITANSIAQRVGRPIEALARAADRIGRGDFRVMLPISPIAELGILSRRFGLMADSLQEFRNSDVAALQAERKRLQAVLDSMDGGLLIFNCNAELEHINPVARRQLGCDESHLGQRLGAVLEYPELDEQLSRVVQGQTREEGEQDLQVVAGGETRVLSYSLSSVSNDESQVICAVMVLRDVTTQRAFERVRSEFVLRASHELRTPVAGMHMAFALLRERLKLPAQGREADLAQTVDEEMRRLVCLINDLLNFSRYQSGLQKIEPGTCDIESLLLQSHHRFASQALDQEVDLQVELKGPLPELEMDQLKISRVLDNLIGNALRHTSPDGHIKLQAVRRGERLLIHVEDDGEGISYSQQSRVFEPFAQVGNKRGGVGLGLALCKEIVQLHGGTIGMESTPGKGTRFTISLPI</sequence>
<keyword evidence="6 13" id="KW-0812">Transmembrane</keyword>
<dbReference type="Pfam" id="PF02518">
    <property type="entry name" value="HATPase_c"/>
    <property type="match status" value="1"/>
</dbReference>
<dbReference type="InterPro" id="IPR005467">
    <property type="entry name" value="His_kinase_dom"/>
</dbReference>
<dbReference type="PRINTS" id="PR00344">
    <property type="entry name" value="BCTRLSENSOR"/>
</dbReference>
<keyword evidence="9" id="KW-0067">ATP-binding</keyword>
<evidence type="ECO:0000256" key="7">
    <source>
        <dbReference type="ARBA" id="ARBA00022741"/>
    </source>
</evidence>
<feature type="domain" description="HAMP" evidence="15">
    <location>
        <begin position="191"/>
        <end position="243"/>
    </location>
</feature>
<keyword evidence="4" id="KW-0597">Phosphoprotein</keyword>
<dbReference type="InterPro" id="IPR000014">
    <property type="entry name" value="PAS"/>
</dbReference>
<evidence type="ECO:0000256" key="13">
    <source>
        <dbReference type="SAM" id="Phobius"/>
    </source>
</evidence>
<dbReference type="Pfam" id="PF16767">
    <property type="entry name" value="KinB_sensor"/>
    <property type="match status" value="1"/>
</dbReference>
<dbReference type="Pfam" id="PF00672">
    <property type="entry name" value="HAMP"/>
    <property type="match status" value="1"/>
</dbReference>
<dbReference type="PROSITE" id="PS50109">
    <property type="entry name" value="HIS_KIN"/>
    <property type="match status" value="1"/>
</dbReference>
<organism evidence="16 17">
    <name type="scientific">Halopseudomonas salina</name>
    <dbReference type="NCBI Taxonomy" id="1323744"/>
    <lineage>
        <taxon>Bacteria</taxon>
        <taxon>Pseudomonadati</taxon>
        <taxon>Pseudomonadota</taxon>
        <taxon>Gammaproteobacteria</taxon>
        <taxon>Pseudomonadales</taxon>
        <taxon>Pseudomonadaceae</taxon>
        <taxon>Halopseudomonas</taxon>
    </lineage>
</organism>
<dbReference type="InterPro" id="IPR036097">
    <property type="entry name" value="HisK_dim/P_sf"/>
</dbReference>
<dbReference type="NCBIfam" id="TIGR00229">
    <property type="entry name" value="sensory_box"/>
    <property type="match status" value="1"/>
</dbReference>
<dbReference type="EMBL" id="BMFF01000002">
    <property type="protein sequence ID" value="GGC93632.1"/>
    <property type="molecule type" value="Genomic_DNA"/>
</dbReference>
<dbReference type="RefSeq" id="WP_150276357.1">
    <property type="nucleotide sequence ID" value="NZ_BMFF01000002.1"/>
</dbReference>
<evidence type="ECO:0000256" key="3">
    <source>
        <dbReference type="ARBA" id="ARBA00012438"/>
    </source>
</evidence>
<evidence type="ECO:0000259" key="15">
    <source>
        <dbReference type="PROSITE" id="PS50885"/>
    </source>
</evidence>
<dbReference type="Proteomes" id="UP000638188">
    <property type="component" value="Unassembled WGS sequence"/>
</dbReference>
<dbReference type="InterPro" id="IPR003661">
    <property type="entry name" value="HisK_dim/P_dom"/>
</dbReference>
<protein>
    <recommendedName>
        <fullName evidence="3">histidine kinase</fullName>
        <ecNumber evidence="3">2.7.13.3</ecNumber>
    </recommendedName>
</protein>
<dbReference type="PROSITE" id="PS50885">
    <property type="entry name" value="HAMP"/>
    <property type="match status" value="1"/>
</dbReference>
<dbReference type="PANTHER" id="PTHR42878:SF7">
    <property type="entry name" value="SENSOR HISTIDINE KINASE GLRK"/>
    <property type="match status" value="1"/>
</dbReference>
<evidence type="ECO:0000256" key="5">
    <source>
        <dbReference type="ARBA" id="ARBA00022679"/>
    </source>
</evidence>